<sequence length="161" mass="17954">MYSGNAARIYNPQPDPLERGPPKRVLREEQHIGEMVAASKKRVTWRFTLGESDRTHEVVLIHSIMSYKKDILCWWDSDAYGTHRWGPNGATPPSQNEPQPSASNSNRQPPPAPAAQKPKKQSEINLIDDFGPSVSVSAQSLIFDPLASVSAVCHVKNKYHL</sequence>
<name>A0A0W8DLE7_PHYNI</name>
<proteinExistence type="predicted"/>
<feature type="region of interest" description="Disordered" evidence="1">
    <location>
        <begin position="84"/>
        <end position="121"/>
    </location>
</feature>
<accession>A0A0W8DLE7</accession>
<dbReference type="AlphaFoldDB" id="A0A0W8DLE7"/>
<feature type="region of interest" description="Disordered" evidence="1">
    <location>
        <begin position="1"/>
        <end position="22"/>
    </location>
</feature>
<feature type="compositionally biased region" description="Low complexity" evidence="1">
    <location>
        <begin position="98"/>
        <end position="107"/>
    </location>
</feature>
<organism evidence="2 3">
    <name type="scientific">Phytophthora nicotianae</name>
    <name type="common">Potato buckeye rot agent</name>
    <name type="synonym">Phytophthora parasitica</name>
    <dbReference type="NCBI Taxonomy" id="4792"/>
    <lineage>
        <taxon>Eukaryota</taxon>
        <taxon>Sar</taxon>
        <taxon>Stramenopiles</taxon>
        <taxon>Oomycota</taxon>
        <taxon>Peronosporomycetes</taxon>
        <taxon>Peronosporales</taxon>
        <taxon>Peronosporaceae</taxon>
        <taxon>Phytophthora</taxon>
    </lineage>
</organism>
<dbReference type="EMBL" id="LNFP01000126">
    <property type="protein sequence ID" value="KUF97167.1"/>
    <property type="molecule type" value="Genomic_DNA"/>
</dbReference>
<protein>
    <submittedName>
        <fullName evidence="2">ABC transporter A family member 1</fullName>
    </submittedName>
</protein>
<dbReference type="Proteomes" id="UP000054636">
    <property type="component" value="Unassembled WGS sequence"/>
</dbReference>
<reference evidence="2 3" key="1">
    <citation type="submission" date="2015-11" db="EMBL/GenBank/DDBJ databases">
        <title>Genomes and virulence difference between two physiological races of Phytophthora nicotianae.</title>
        <authorList>
            <person name="Liu H."/>
            <person name="Ma X."/>
            <person name="Yu H."/>
            <person name="Fang D."/>
            <person name="Li Y."/>
            <person name="Wang X."/>
            <person name="Wang W."/>
            <person name="Dong Y."/>
            <person name="Xiao B."/>
        </authorList>
    </citation>
    <scope>NUCLEOTIDE SEQUENCE [LARGE SCALE GENOMIC DNA]</scope>
    <source>
        <strain evidence="3">race 1</strain>
    </source>
</reference>
<evidence type="ECO:0000256" key="1">
    <source>
        <dbReference type="SAM" id="MobiDB-lite"/>
    </source>
</evidence>
<gene>
    <name evidence="2" type="ORF">AM588_10011008</name>
</gene>
<evidence type="ECO:0000313" key="3">
    <source>
        <dbReference type="Proteomes" id="UP000054636"/>
    </source>
</evidence>
<evidence type="ECO:0000313" key="2">
    <source>
        <dbReference type="EMBL" id="KUF97167.1"/>
    </source>
</evidence>
<comment type="caution">
    <text evidence="2">The sequence shown here is derived from an EMBL/GenBank/DDBJ whole genome shotgun (WGS) entry which is preliminary data.</text>
</comment>